<evidence type="ECO:0000256" key="1">
    <source>
        <dbReference type="ARBA" id="ARBA00004141"/>
    </source>
</evidence>
<dbReference type="GO" id="GO:0005886">
    <property type="term" value="C:plasma membrane"/>
    <property type="evidence" value="ECO:0007669"/>
    <property type="project" value="TreeGrafter"/>
</dbReference>
<dbReference type="GO" id="GO:0051480">
    <property type="term" value="P:regulation of cytosolic calcium ion concentration"/>
    <property type="evidence" value="ECO:0007669"/>
    <property type="project" value="TreeGrafter"/>
</dbReference>
<proteinExistence type="predicted"/>
<dbReference type="Gene3D" id="1.10.287.70">
    <property type="match status" value="1"/>
</dbReference>
<keyword evidence="9" id="KW-0407">Ion channel</keyword>
<keyword evidence="13" id="KW-1185">Reference proteome</keyword>
<keyword evidence="3 11" id="KW-0812">Transmembrane</keyword>
<evidence type="ECO:0000256" key="2">
    <source>
        <dbReference type="ARBA" id="ARBA00022448"/>
    </source>
</evidence>
<dbReference type="OrthoDB" id="2373987at2759"/>
<feature type="transmembrane region" description="Helical" evidence="11">
    <location>
        <begin position="648"/>
        <end position="670"/>
    </location>
</feature>
<dbReference type="PANTHER" id="PTHR10117">
    <property type="entry name" value="TRANSIENT RECEPTOR POTENTIAL CHANNEL"/>
    <property type="match status" value="1"/>
</dbReference>
<dbReference type="AlphaFoldDB" id="A0A8B7XJ89"/>
<evidence type="ECO:0000256" key="4">
    <source>
        <dbReference type="ARBA" id="ARBA00022737"/>
    </source>
</evidence>
<evidence type="ECO:0000256" key="8">
    <source>
        <dbReference type="ARBA" id="ARBA00023136"/>
    </source>
</evidence>
<dbReference type="InterPro" id="IPR005821">
    <property type="entry name" value="Ion_trans_dom"/>
</dbReference>
<feature type="transmembrane region" description="Helical" evidence="11">
    <location>
        <begin position="310"/>
        <end position="330"/>
    </location>
</feature>
<dbReference type="GO" id="GO:0015279">
    <property type="term" value="F:store-operated calcium channel activity"/>
    <property type="evidence" value="ECO:0007669"/>
    <property type="project" value="TreeGrafter"/>
</dbReference>
<dbReference type="InterPro" id="IPR013555">
    <property type="entry name" value="TRP_dom"/>
</dbReference>
<keyword evidence="5 11" id="KW-1133">Transmembrane helix</keyword>
<keyword evidence="2" id="KW-0813">Transport</keyword>
<evidence type="ECO:0000256" key="11">
    <source>
        <dbReference type="SAM" id="Phobius"/>
    </source>
</evidence>
<dbReference type="GO" id="GO:0034703">
    <property type="term" value="C:cation channel complex"/>
    <property type="evidence" value="ECO:0007669"/>
    <property type="project" value="TreeGrafter"/>
</dbReference>
<dbReference type="RefSeq" id="XP_022080005.1">
    <property type="nucleotide sequence ID" value="XM_022224313.1"/>
</dbReference>
<dbReference type="KEGG" id="aplc:110973467"/>
<keyword evidence="4" id="KW-0677">Repeat</keyword>
<protein>
    <submittedName>
        <fullName evidence="14">Transient-receptor-potential-like protein</fullName>
    </submittedName>
</protein>
<evidence type="ECO:0000256" key="7">
    <source>
        <dbReference type="ARBA" id="ARBA00023065"/>
    </source>
</evidence>
<dbReference type="GeneID" id="110973467"/>
<dbReference type="OMA" id="THSTHAI"/>
<comment type="subcellular location">
    <subcellularLocation>
        <location evidence="1">Membrane</location>
        <topology evidence="1">Multi-pass membrane protein</topology>
    </subcellularLocation>
</comment>
<sequence>MEEHISPNSHLVEPLSVSRRGSLCRSFLDSIKRNDVDAVRSLAGENKPEDPLACDELGRTALVVAIDKHSYDVIKCLLELQYDIGDALFHAVNIQNATAVRTICKSLPESCKLDAINEFPSGNHYPAVTTPLLLAGRTNNFEIIKVLLKHGATMPDLNDLIRRAKSDPYLRFLAALYWYEAASSEAYILLTSDDPLDTIFRLGRSLQEAEEALNVPLFNIESERIQGKLVDLSTKLLSLARDNDEIGVLLRGGEKGTPSPQVPLRIQQALDMDSFKQFVCHPSSQAYMCAQWEIHHPRWFSKKPQLVRSYLFNIAVVLLYPVLCVAYILFPQTTSPIMKRPKIRFLIHAGSRLTLLAILIVSTRSQWVEEVVSEDNSKASNRELLRLYILYSEHRLSLVNAFTVMWILGMTVRAVKQLWTQGAPFYFKNGWNIMDFLQLILYWIFLIAAFVAFVKSLVVAEAGGILESHGDVEQAPSNVVNLSTRTYLPTTESTSRVSIPYGAVEAPANGSHRVWHGWQEFQAQLISQGAFALANMLSFLHILHHLLAFALLGPLLVSFIGMTRDVLKFFAIFGCLLVTFSIGMTQLYHKFEALDVHFCNRDGEPCQDTPFLTFMKSMGSLFWSLFNMMDLTNLQIGKGLALTESIGLVMYASFMLIGSIVLLNALIAMMSNTYTRVEENSEVEWKVARTRIMVEYISESASLPPPFNLVPTVKFMLWLFRCLRRKCRRSSDSGSETTL</sequence>
<evidence type="ECO:0000259" key="12">
    <source>
        <dbReference type="SMART" id="SM01420"/>
    </source>
</evidence>
<evidence type="ECO:0000256" key="3">
    <source>
        <dbReference type="ARBA" id="ARBA00022692"/>
    </source>
</evidence>
<keyword evidence="7" id="KW-0406">Ion transport</keyword>
<dbReference type="PRINTS" id="PR01097">
    <property type="entry name" value="TRNSRECEPTRP"/>
</dbReference>
<dbReference type="InterPro" id="IPR002153">
    <property type="entry name" value="TRPC_channel"/>
</dbReference>
<dbReference type="SMART" id="SM01420">
    <property type="entry name" value="TRP_2"/>
    <property type="match status" value="1"/>
</dbReference>
<feature type="domain" description="Transient receptor ion channel" evidence="12">
    <location>
        <begin position="155"/>
        <end position="219"/>
    </location>
</feature>
<evidence type="ECO:0000256" key="6">
    <source>
        <dbReference type="ARBA" id="ARBA00023043"/>
    </source>
</evidence>
<evidence type="ECO:0000256" key="10">
    <source>
        <dbReference type="PROSITE-ProRule" id="PRU00023"/>
    </source>
</evidence>
<dbReference type="SUPFAM" id="SSF48403">
    <property type="entry name" value="Ankyrin repeat"/>
    <property type="match status" value="1"/>
</dbReference>
<dbReference type="PROSITE" id="PS50297">
    <property type="entry name" value="ANK_REP_REGION"/>
    <property type="match status" value="1"/>
</dbReference>
<name>A0A8B7XJ89_ACAPL</name>
<gene>
    <name evidence="14" type="primary">LOC110973467</name>
</gene>
<dbReference type="PROSITE" id="PS50088">
    <property type="entry name" value="ANK_REPEAT"/>
    <property type="match status" value="1"/>
</dbReference>
<feature type="transmembrane region" description="Helical" evidence="11">
    <location>
        <begin position="542"/>
        <end position="562"/>
    </location>
</feature>
<dbReference type="GO" id="GO:0070679">
    <property type="term" value="F:inositol 1,4,5 trisphosphate binding"/>
    <property type="evidence" value="ECO:0007669"/>
    <property type="project" value="TreeGrafter"/>
</dbReference>
<evidence type="ECO:0000256" key="9">
    <source>
        <dbReference type="ARBA" id="ARBA00023303"/>
    </source>
</evidence>
<dbReference type="PANTHER" id="PTHR10117:SF54">
    <property type="entry name" value="TRANSIENT RECEPTOR POTENTIAL-GAMMA PROTEIN"/>
    <property type="match status" value="1"/>
</dbReference>
<evidence type="ECO:0000256" key="5">
    <source>
        <dbReference type="ARBA" id="ARBA00022989"/>
    </source>
</evidence>
<dbReference type="Proteomes" id="UP000694845">
    <property type="component" value="Unplaced"/>
</dbReference>
<accession>A0A8B7XJ89</accession>
<evidence type="ECO:0000313" key="14">
    <source>
        <dbReference type="RefSeq" id="XP_022080005.1"/>
    </source>
</evidence>
<feature type="transmembrane region" description="Helical" evidence="11">
    <location>
        <begin position="436"/>
        <end position="454"/>
    </location>
</feature>
<dbReference type="InterPro" id="IPR002110">
    <property type="entry name" value="Ankyrin_rpt"/>
</dbReference>
<feature type="repeat" description="ANK" evidence="10">
    <location>
        <begin position="127"/>
        <end position="159"/>
    </location>
</feature>
<organism evidence="13 14">
    <name type="scientific">Acanthaster planci</name>
    <name type="common">Crown-of-thorns starfish</name>
    <dbReference type="NCBI Taxonomy" id="133434"/>
    <lineage>
        <taxon>Eukaryota</taxon>
        <taxon>Metazoa</taxon>
        <taxon>Echinodermata</taxon>
        <taxon>Eleutherozoa</taxon>
        <taxon>Asterozoa</taxon>
        <taxon>Asteroidea</taxon>
        <taxon>Valvatacea</taxon>
        <taxon>Valvatida</taxon>
        <taxon>Acanthasteridae</taxon>
        <taxon>Acanthaster</taxon>
    </lineage>
</organism>
<reference evidence="14" key="1">
    <citation type="submission" date="2025-08" db="UniProtKB">
        <authorList>
            <consortium name="RefSeq"/>
        </authorList>
    </citation>
    <scope>IDENTIFICATION</scope>
</reference>
<dbReference type="InterPro" id="IPR036770">
    <property type="entry name" value="Ankyrin_rpt-contain_sf"/>
</dbReference>
<dbReference type="SMART" id="SM00248">
    <property type="entry name" value="ANK"/>
    <property type="match status" value="2"/>
</dbReference>
<keyword evidence="8 11" id="KW-0472">Membrane</keyword>
<evidence type="ECO:0000313" key="13">
    <source>
        <dbReference type="Proteomes" id="UP000694845"/>
    </source>
</evidence>
<feature type="transmembrane region" description="Helical" evidence="11">
    <location>
        <begin position="569"/>
        <end position="589"/>
    </location>
</feature>
<dbReference type="Gene3D" id="1.25.40.20">
    <property type="entry name" value="Ankyrin repeat-containing domain"/>
    <property type="match status" value="1"/>
</dbReference>
<keyword evidence="6 10" id="KW-0040">ANK repeat</keyword>
<dbReference type="Pfam" id="PF00520">
    <property type="entry name" value="Ion_trans"/>
    <property type="match status" value="1"/>
</dbReference>